<keyword evidence="1" id="KW-0479">Metal-binding</keyword>
<dbReference type="SUPFAM" id="SSF57903">
    <property type="entry name" value="FYVE/PHD zinc finger"/>
    <property type="match status" value="1"/>
</dbReference>
<dbReference type="GO" id="GO:0008270">
    <property type="term" value="F:zinc ion binding"/>
    <property type="evidence" value="ECO:0007669"/>
    <property type="project" value="UniProtKB-KW"/>
</dbReference>
<keyword evidence="2 4" id="KW-0863">Zinc-finger</keyword>
<dbReference type="PANTHER" id="PTHR39490">
    <property type="entry name" value="ARRESTIN DOMAIN-CONTAINING PROTEIN D"/>
    <property type="match status" value="1"/>
</dbReference>
<evidence type="ECO:0000313" key="7">
    <source>
        <dbReference type="EMBL" id="CAD9691301.1"/>
    </source>
</evidence>
<protein>
    <recommendedName>
        <fullName evidence="6">FYVE-type domain-containing protein</fullName>
    </recommendedName>
</protein>
<dbReference type="InterPro" id="IPR013083">
    <property type="entry name" value="Znf_RING/FYVE/PHD"/>
</dbReference>
<evidence type="ECO:0000256" key="3">
    <source>
        <dbReference type="ARBA" id="ARBA00022833"/>
    </source>
</evidence>
<dbReference type="PANTHER" id="PTHR39490:SF8">
    <property type="entry name" value="ZINC FINGER FYVE DOMAIN-CONTAINING PROTEIN 21"/>
    <property type="match status" value="1"/>
</dbReference>
<proteinExistence type="predicted"/>
<evidence type="ECO:0000256" key="4">
    <source>
        <dbReference type="PROSITE-ProRule" id="PRU00091"/>
    </source>
</evidence>
<dbReference type="PROSITE" id="PS50178">
    <property type="entry name" value="ZF_FYVE"/>
    <property type="match status" value="1"/>
</dbReference>
<evidence type="ECO:0000256" key="2">
    <source>
        <dbReference type="ARBA" id="ARBA00022771"/>
    </source>
</evidence>
<keyword evidence="3" id="KW-0862">Zinc</keyword>
<dbReference type="InterPro" id="IPR017455">
    <property type="entry name" value="Znf_FYVE-rel"/>
</dbReference>
<dbReference type="EMBL" id="HBHI01024500">
    <property type="protein sequence ID" value="CAD9691301.1"/>
    <property type="molecule type" value="Transcribed_RNA"/>
</dbReference>
<feature type="domain" description="FYVE-type" evidence="6">
    <location>
        <begin position="107"/>
        <end position="177"/>
    </location>
</feature>
<dbReference type="Pfam" id="PF01363">
    <property type="entry name" value="FYVE"/>
    <property type="match status" value="1"/>
</dbReference>
<organism evidence="7">
    <name type="scientific">Eucampia antarctica</name>
    <dbReference type="NCBI Taxonomy" id="49252"/>
    <lineage>
        <taxon>Eukaryota</taxon>
        <taxon>Sar</taxon>
        <taxon>Stramenopiles</taxon>
        <taxon>Ochrophyta</taxon>
        <taxon>Bacillariophyta</taxon>
        <taxon>Mediophyceae</taxon>
        <taxon>Biddulphiophycidae</taxon>
        <taxon>Hemiaulales</taxon>
        <taxon>Hemiaulaceae</taxon>
        <taxon>Eucampia</taxon>
    </lineage>
</organism>
<dbReference type="AlphaFoldDB" id="A0A7S2S6U5"/>
<dbReference type="InterPro" id="IPR000306">
    <property type="entry name" value="Znf_FYVE"/>
</dbReference>
<accession>A0A7S2S6U5</accession>
<evidence type="ECO:0000256" key="5">
    <source>
        <dbReference type="SAM" id="MobiDB-lite"/>
    </source>
</evidence>
<gene>
    <name evidence="7" type="ORF">EANT1437_LOCUS12554</name>
</gene>
<dbReference type="InterPro" id="IPR052113">
    <property type="entry name" value="FYVE-type_Zinc_Finger"/>
</dbReference>
<dbReference type="Gene3D" id="3.30.40.10">
    <property type="entry name" value="Zinc/RING finger domain, C3HC4 (zinc finger)"/>
    <property type="match status" value="1"/>
</dbReference>
<sequence length="274" mass="30794">MIGSIGLDGDSPKDNHHKSTNSRSSPAVMLEETPLPRMFIPGKIVHIYTHRGGYKAAYVPRAFRELRRISLAANMLQDHMSKSYYEALLECKTIRYAKEQLPEWTTFEDESTCSCCASRFTWASTSDSEAQEARDKHNCRSCGSLVCAPCSKNRFPLPSMGIASPVRVCDRCYHDMGCVINRTGNDIDLTRSFIDETNECKENKLDSSCEGIMSNKSHQFQDGDKHNSSINGDNSDIGAAESMTNTVLIKKQKCSRQRRSHVVDELASRFNQFV</sequence>
<reference evidence="7" key="1">
    <citation type="submission" date="2021-01" db="EMBL/GenBank/DDBJ databases">
        <authorList>
            <person name="Corre E."/>
            <person name="Pelletier E."/>
            <person name="Niang G."/>
            <person name="Scheremetjew M."/>
            <person name="Finn R."/>
            <person name="Kale V."/>
            <person name="Holt S."/>
            <person name="Cochrane G."/>
            <person name="Meng A."/>
            <person name="Brown T."/>
            <person name="Cohen L."/>
        </authorList>
    </citation>
    <scope>NUCLEOTIDE SEQUENCE</scope>
    <source>
        <strain evidence="7">CCMP1452</strain>
    </source>
</reference>
<feature type="region of interest" description="Disordered" evidence="5">
    <location>
        <begin position="1"/>
        <end position="28"/>
    </location>
</feature>
<evidence type="ECO:0000259" key="6">
    <source>
        <dbReference type="PROSITE" id="PS50178"/>
    </source>
</evidence>
<dbReference type="InterPro" id="IPR011011">
    <property type="entry name" value="Znf_FYVE_PHD"/>
</dbReference>
<evidence type="ECO:0000256" key="1">
    <source>
        <dbReference type="ARBA" id="ARBA00022723"/>
    </source>
</evidence>
<dbReference type="SMART" id="SM00064">
    <property type="entry name" value="FYVE"/>
    <property type="match status" value="1"/>
</dbReference>
<name>A0A7S2S6U5_9STRA</name>